<evidence type="ECO:0000256" key="7">
    <source>
        <dbReference type="HAMAP-Rule" id="MF_00017"/>
    </source>
</evidence>
<keyword evidence="4 7" id="KW-0862">Zinc</keyword>
<organism evidence="9 10">
    <name type="scientific">candidate division WS6 bacterium OLB20</name>
    <dbReference type="NCBI Taxonomy" id="1617426"/>
    <lineage>
        <taxon>Bacteria</taxon>
        <taxon>Candidatus Dojkabacteria</taxon>
    </lineage>
</organism>
<dbReference type="PANTHER" id="PTHR30446:SF0">
    <property type="entry name" value="RECOMBINATION PROTEIN RECR"/>
    <property type="match status" value="1"/>
</dbReference>
<dbReference type="InterPro" id="IPR034137">
    <property type="entry name" value="TOPRIM_RecR"/>
</dbReference>
<keyword evidence="1 7" id="KW-0479">Metal-binding</keyword>
<dbReference type="Gene3D" id="1.10.8.420">
    <property type="entry name" value="RecR Domain 1"/>
    <property type="match status" value="1"/>
</dbReference>
<evidence type="ECO:0000256" key="5">
    <source>
        <dbReference type="ARBA" id="ARBA00023172"/>
    </source>
</evidence>
<comment type="similarity">
    <text evidence="7">Belongs to the RecR family.</text>
</comment>
<reference evidence="9 10" key="1">
    <citation type="submission" date="2015-02" db="EMBL/GenBank/DDBJ databases">
        <title>Improved understanding of the partial-nitritation anammox process through 23 genomes representing the majority of the microbial community.</title>
        <authorList>
            <person name="Speth D.R."/>
            <person name="In T Zandt M."/>
            <person name="Guerrero Cruz S."/>
            <person name="Jetten M.S."/>
            <person name="Dutilh B.E."/>
        </authorList>
    </citation>
    <scope>NUCLEOTIDE SEQUENCE [LARGE SCALE GENOMIC DNA]</scope>
    <source>
        <strain evidence="9">OLB20</strain>
    </source>
</reference>
<comment type="caution">
    <text evidence="7">Lacks conserved residue(s) required for the propagation of feature annotation.</text>
</comment>
<comment type="function">
    <text evidence="7">May play a role in DNA repair. It seems to be involved in an RecBC-independent recombinational process of DNA repair. It may act with RecF and RecO.</text>
</comment>
<evidence type="ECO:0000256" key="3">
    <source>
        <dbReference type="ARBA" id="ARBA00022771"/>
    </source>
</evidence>
<dbReference type="STRING" id="1617426.TR69_WS6001000656"/>
<evidence type="ECO:0000256" key="4">
    <source>
        <dbReference type="ARBA" id="ARBA00022833"/>
    </source>
</evidence>
<dbReference type="GO" id="GO:0006310">
    <property type="term" value="P:DNA recombination"/>
    <property type="evidence" value="ECO:0007669"/>
    <property type="project" value="UniProtKB-UniRule"/>
</dbReference>
<dbReference type="CDD" id="cd01025">
    <property type="entry name" value="TOPRIM_recR"/>
    <property type="match status" value="1"/>
</dbReference>
<name>A0A136LYC1_9BACT</name>
<sequence length="205" mass="22013">MKSLPGPVERLIDHFAKLPGIGPKSAARIVFQLVHAPAEYVSDFADSLVSIKRDIAFCRECHNITDQGTDTCAVCSNPSRDHSEILVVEDILDLFAFERTGSYKGIYHVLGGLISPVEGIGPEQLNIGTLVARVKRLVSDSTVELVIATNPNLEGEATGMYLKEELEGIAGVSITRLARGLPSGADLDYADSTTLERALSGRSGF</sequence>
<dbReference type="Gene3D" id="3.40.1360.10">
    <property type="match status" value="1"/>
</dbReference>
<accession>A0A136LYC1</accession>
<dbReference type="InterPro" id="IPR006171">
    <property type="entry name" value="TOPRIM_dom"/>
</dbReference>
<dbReference type="Gene3D" id="3.30.60.80">
    <property type="match status" value="1"/>
</dbReference>
<dbReference type="Pfam" id="PF13662">
    <property type="entry name" value="Toprim_4"/>
    <property type="match status" value="1"/>
</dbReference>
<dbReference type="AlphaFoldDB" id="A0A136LYC1"/>
<dbReference type="EMBL" id="JYNZ01000003">
    <property type="protein sequence ID" value="KXK26649.1"/>
    <property type="molecule type" value="Genomic_DNA"/>
</dbReference>
<comment type="caution">
    <text evidence="9">The sequence shown here is derived from an EMBL/GenBank/DDBJ whole genome shotgun (WGS) entry which is preliminary data.</text>
</comment>
<dbReference type="PANTHER" id="PTHR30446">
    <property type="entry name" value="RECOMBINATION PROTEIN RECR"/>
    <property type="match status" value="1"/>
</dbReference>
<dbReference type="SUPFAM" id="SSF111304">
    <property type="entry name" value="Recombination protein RecR"/>
    <property type="match status" value="1"/>
</dbReference>
<dbReference type="InterPro" id="IPR000093">
    <property type="entry name" value="DNA_Rcmb_RecR"/>
</dbReference>
<dbReference type="Gene3D" id="6.10.250.240">
    <property type="match status" value="1"/>
</dbReference>
<evidence type="ECO:0000256" key="1">
    <source>
        <dbReference type="ARBA" id="ARBA00022723"/>
    </source>
</evidence>
<evidence type="ECO:0000256" key="6">
    <source>
        <dbReference type="ARBA" id="ARBA00023204"/>
    </source>
</evidence>
<dbReference type="PATRIC" id="fig|1617426.3.peg.653"/>
<dbReference type="SMART" id="SM00493">
    <property type="entry name" value="TOPRIM"/>
    <property type="match status" value="1"/>
</dbReference>
<dbReference type="GO" id="GO:0003677">
    <property type="term" value="F:DNA binding"/>
    <property type="evidence" value="ECO:0007669"/>
    <property type="project" value="UniProtKB-UniRule"/>
</dbReference>
<evidence type="ECO:0000259" key="8">
    <source>
        <dbReference type="PROSITE" id="PS50880"/>
    </source>
</evidence>
<evidence type="ECO:0000313" key="10">
    <source>
        <dbReference type="Proteomes" id="UP000070457"/>
    </source>
</evidence>
<dbReference type="InterPro" id="IPR023627">
    <property type="entry name" value="Rcmb_RecR"/>
</dbReference>
<keyword evidence="3 7" id="KW-0863">Zinc-finger</keyword>
<evidence type="ECO:0000256" key="2">
    <source>
        <dbReference type="ARBA" id="ARBA00022763"/>
    </source>
</evidence>
<proteinExistence type="inferred from homology"/>
<dbReference type="GO" id="GO:0008270">
    <property type="term" value="F:zinc ion binding"/>
    <property type="evidence" value="ECO:0007669"/>
    <property type="project" value="UniProtKB-KW"/>
</dbReference>
<dbReference type="Pfam" id="PF21175">
    <property type="entry name" value="RecR_C"/>
    <property type="match status" value="1"/>
</dbReference>
<dbReference type="Pfam" id="PF21176">
    <property type="entry name" value="RecR_HhH"/>
    <property type="match status" value="1"/>
</dbReference>
<keyword evidence="6 7" id="KW-0234">DNA repair</keyword>
<dbReference type="PROSITE" id="PS50880">
    <property type="entry name" value="TOPRIM"/>
    <property type="match status" value="1"/>
</dbReference>
<keyword evidence="5 7" id="KW-0233">DNA recombination</keyword>
<evidence type="ECO:0000313" key="9">
    <source>
        <dbReference type="EMBL" id="KXK26649.1"/>
    </source>
</evidence>
<protein>
    <recommendedName>
        <fullName evidence="7">Recombination protein RecR</fullName>
    </recommendedName>
</protein>
<feature type="domain" description="Toprim" evidence="8">
    <location>
        <begin position="83"/>
        <end position="182"/>
    </location>
</feature>
<keyword evidence="2 7" id="KW-0227">DNA damage</keyword>
<dbReference type="HAMAP" id="MF_00017">
    <property type="entry name" value="RecR"/>
    <property type="match status" value="1"/>
</dbReference>
<dbReference type="NCBIfam" id="TIGR00615">
    <property type="entry name" value="recR"/>
    <property type="match status" value="1"/>
</dbReference>
<dbReference type="Proteomes" id="UP000070457">
    <property type="component" value="Unassembled WGS sequence"/>
</dbReference>
<gene>
    <name evidence="7 9" type="primary">recR</name>
    <name evidence="9" type="ORF">TR69_WS6001000656</name>
</gene>
<dbReference type="GO" id="GO:0006281">
    <property type="term" value="P:DNA repair"/>
    <property type="evidence" value="ECO:0007669"/>
    <property type="project" value="UniProtKB-UniRule"/>
</dbReference>